<reference evidence="3" key="1">
    <citation type="journal article" date="2023" name="GigaByte">
        <title>Genome assembly of the bearded iris, Iris pallida Lam.</title>
        <authorList>
            <person name="Bruccoleri R.E."/>
            <person name="Oakeley E.J."/>
            <person name="Faust A.M.E."/>
            <person name="Altorfer M."/>
            <person name="Dessus-Babus S."/>
            <person name="Burckhardt D."/>
            <person name="Oertli M."/>
            <person name="Naumann U."/>
            <person name="Petersen F."/>
            <person name="Wong J."/>
        </authorList>
    </citation>
    <scope>NUCLEOTIDE SEQUENCE</scope>
    <source>
        <strain evidence="3">GSM-AAB239-AS_SAM_17_03QT</strain>
    </source>
</reference>
<protein>
    <submittedName>
        <fullName evidence="3">Nuclear speckle RNA-binding protein B-like</fullName>
    </submittedName>
</protein>
<evidence type="ECO:0000256" key="1">
    <source>
        <dbReference type="SAM" id="MobiDB-lite"/>
    </source>
</evidence>
<feature type="region of interest" description="Disordered" evidence="1">
    <location>
        <begin position="1"/>
        <end position="64"/>
    </location>
</feature>
<dbReference type="AlphaFoldDB" id="A0AAX6EJL1"/>
<evidence type="ECO:0000259" key="2">
    <source>
        <dbReference type="Pfam" id="PF05678"/>
    </source>
</evidence>
<feature type="compositionally biased region" description="Low complexity" evidence="1">
    <location>
        <begin position="1"/>
        <end position="16"/>
    </location>
</feature>
<dbReference type="GO" id="GO:0005634">
    <property type="term" value="C:nucleus"/>
    <property type="evidence" value="ECO:0007669"/>
    <property type="project" value="TreeGrafter"/>
</dbReference>
<organism evidence="3 4">
    <name type="scientific">Iris pallida</name>
    <name type="common">Sweet iris</name>
    <dbReference type="NCBI Taxonomy" id="29817"/>
    <lineage>
        <taxon>Eukaryota</taxon>
        <taxon>Viridiplantae</taxon>
        <taxon>Streptophyta</taxon>
        <taxon>Embryophyta</taxon>
        <taxon>Tracheophyta</taxon>
        <taxon>Spermatophyta</taxon>
        <taxon>Magnoliopsida</taxon>
        <taxon>Liliopsida</taxon>
        <taxon>Asparagales</taxon>
        <taxon>Iridaceae</taxon>
        <taxon>Iridoideae</taxon>
        <taxon>Irideae</taxon>
        <taxon>Iris</taxon>
    </lineage>
</organism>
<dbReference type="Proteomes" id="UP001140949">
    <property type="component" value="Unassembled WGS sequence"/>
</dbReference>
<dbReference type="PANTHER" id="PTHR33143:SF6">
    <property type="entry name" value="OS08G0102900 PROTEIN"/>
    <property type="match status" value="1"/>
</dbReference>
<proteinExistence type="predicted"/>
<dbReference type="InterPro" id="IPR008889">
    <property type="entry name" value="VQ"/>
</dbReference>
<dbReference type="Pfam" id="PF05678">
    <property type="entry name" value="VQ"/>
    <property type="match status" value="1"/>
</dbReference>
<evidence type="ECO:0000313" key="3">
    <source>
        <dbReference type="EMBL" id="KAJ6804196.1"/>
    </source>
</evidence>
<sequence>MISYPPHLLPSSSSPPMDTNRPSPRQLQGPRPAPLKVRKESYKINKKPPAVPQNPNQALPQQQQRPPVIIYTVSPKIIHTNPSDFMTLVQRLTGPDDSLHSPAAAPALSPAARFAAIENADRFSPRRNNNYNSNTIINNVDDDDDLLYMGGGGGGGGGTTAAAVCSNQPGILSPMPSSLQPIPPSFFSPISSYDPGSFAFLHDLSPGPNAGAGFLFSPHNLLATPTVPSPGALWDLFNQL</sequence>
<keyword evidence="4" id="KW-1185">Reference proteome</keyword>
<dbReference type="EMBL" id="JANAVB010036018">
    <property type="protein sequence ID" value="KAJ6804196.1"/>
    <property type="molecule type" value="Genomic_DNA"/>
</dbReference>
<feature type="domain" description="VQ" evidence="2">
    <location>
        <begin position="72"/>
        <end position="97"/>
    </location>
</feature>
<feature type="compositionally biased region" description="Low complexity" evidence="1">
    <location>
        <begin position="53"/>
        <end position="64"/>
    </location>
</feature>
<dbReference type="InterPro" id="IPR039607">
    <property type="entry name" value="VQ_8/17/18/20/21/25"/>
</dbReference>
<evidence type="ECO:0000313" key="4">
    <source>
        <dbReference type="Proteomes" id="UP001140949"/>
    </source>
</evidence>
<accession>A0AAX6EJL1</accession>
<gene>
    <name evidence="3" type="ORF">M6B38_186890</name>
</gene>
<dbReference type="PANTHER" id="PTHR33143">
    <property type="entry name" value="F16F4.1 PROTEIN-RELATED"/>
    <property type="match status" value="1"/>
</dbReference>
<reference evidence="3" key="2">
    <citation type="submission" date="2023-04" db="EMBL/GenBank/DDBJ databases">
        <authorList>
            <person name="Bruccoleri R.E."/>
            <person name="Oakeley E.J."/>
            <person name="Faust A.-M."/>
            <person name="Dessus-Babus S."/>
            <person name="Altorfer M."/>
            <person name="Burckhardt D."/>
            <person name="Oertli M."/>
            <person name="Naumann U."/>
            <person name="Petersen F."/>
            <person name="Wong J."/>
        </authorList>
    </citation>
    <scope>NUCLEOTIDE SEQUENCE</scope>
    <source>
        <strain evidence="3">GSM-AAB239-AS_SAM_17_03QT</strain>
        <tissue evidence="3">Leaf</tissue>
    </source>
</reference>
<comment type="caution">
    <text evidence="3">The sequence shown here is derived from an EMBL/GenBank/DDBJ whole genome shotgun (WGS) entry which is preliminary data.</text>
</comment>
<name>A0AAX6EJL1_IRIPA</name>